<evidence type="ECO:0000256" key="1">
    <source>
        <dbReference type="SAM" id="Coils"/>
    </source>
</evidence>
<feature type="domain" description="FP protein C-terminal" evidence="3">
    <location>
        <begin position="235"/>
        <end position="286"/>
    </location>
</feature>
<evidence type="ECO:0000256" key="2">
    <source>
        <dbReference type="SAM" id="MobiDB-lite"/>
    </source>
</evidence>
<organism evidence="4 5">
    <name type="scientific">Galleria mellonella</name>
    <name type="common">Greater wax moth</name>
    <dbReference type="NCBI Taxonomy" id="7137"/>
    <lineage>
        <taxon>Eukaryota</taxon>
        <taxon>Metazoa</taxon>
        <taxon>Ecdysozoa</taxon>
        <taxon>Arthropoda</taxon>
        <taxon>Hexapoda</taxon>
        <taxon>Insecta</taxon>
        <taxon>Pterygota</taxon>
        <taxon>Neoptera</taxon>
        <taxon>Endopterygota</taxon>
        <taxon>Lepidoptera</taxon>
        <taxon>Glossata</taxon>
        <taxon>Ditrysia</taxon>
        <taxon>Pyraloidea</taxon>
        <taxon>Pyralidae</taxon>
        <taxon>Galleriinae</taxon>
        <taxon>Galleria</taxon>
    </lineage>
</organism>
<gene>
    <name evidence="5" type="primary">LOC128200424</name>
</gene>
<dbReference type="Proteomes" id="UP001652740">
    <property type="component" value="Unplaced"/>
</dbReference>
<feature type="coiled-coil region" evidence="1">
    <location>
        <begin position="87"/>
        <end position="135"/>
    </location>
</feature>
<evidence type="ECO:0000313" key="5">
    <source>
        <dbReference type="RefSeq" id="XP_052749787.1"/>
    </source>
</evidence>
<keyword evidence="1" id="KW-0175">Coiled coil</keyword>
<dbReference type="RefSeq" id="XP_052749787.1">
    <property type="nucleotide sequence ID" value="XM_052893827.1"/>
</dbReference>
<feature type="region of interest" description="Disordered" evidence="2">
    <location>
        <begin position="1"/>
        <end position="43"/>
    </location>
</feature>
<dbReference type="GeneID" id="128200424"/>
<dbReference type="InterPro" id="IPR057251">
    <property type="entry name" value="FP_C"/>
</dbReference>
<name>A0ABM3MED7_GALME</name>
<sequence length="289" mass="33457">MSMQRTPTKDDSKSVSLREKHASSTPNLNEIEHSTMRPLKRKQNDDCESMLSRMEEMLKIWQSKQEKKMETFLCKISDKQLEIHTSMEFISKQYEDMKVMIETLLEEKKENKLYIKSLESRIEKLEKRCRSSTMEIRNVPVLVNETASSLSDVIFTLGKVAQVPIEKTDIKNLFRMQSSGENKPIIVEFTSDLVKDNLLQSIKQFNRTNKGNFLKSSDLGIPGTAKQVYVSESLTANAKKLFYLTRNFAKSYDYNFAWTSHGNIFVRRRQGDPAMRIGSEEDLQNLATK</sequence>
<keyword evidence="4" id="KW-1185">Reference proteome</keyword>
<evidence type="ECO:0000313" key="4">
    <source>
        <dbReference type="Proteomes" id="UP001652740"/>
    </source>
</evidence>
<dbReference type="Pfam" id="PF25298">
    <property type="entry name" value="Baculo_FP_2nd"/>
    <property type="match status" value="1"/>
</dbReference>
<reference evidence="5" key="1">
    <citation type="submission" date="2025-08" db="UniProtKB">
        <authorList>
            <consortium name="RefSeq"/>
        </authorList>
    </citation>
    <scope>IDENTIFICATION</scope>
    <source>
        <tissue evidence="5">Whole larvae</tissue>
    </source>
</reference>
<evidence type="ECO:0000259" key="3">
    <source>
        <dbReference type="Pfam" id="PF25298"/>
    </source>
</evidence>
<accession>A0ABM3MED7</accession>
<protein>
    <submittedName>
        <fullName evidence="5">Uncharacterized protein LOC128200424</fullName>
    </submittedName>
</protein>
<feature type="compositionally biased region" description="Basic and acidic residues" evidence="2">
    <location>
        <begin position="7"/>
        <end position="22"/>
    </location>
</feature>
<proteinExistence type="predicted"/>